<dbReference type="PANTHER" id="PTHR24121:SF15">
    <property type="entry name" value="ANKYRIN REPEAT PROTEIN"/>
    <property type="match status" value="1"/>
</dbReference>
<evidence type="ECO:0000313" key="3">
    <source>
        <dbReference type="Proteomes" id="UP000594261"/>
    </source>
</evidence>
<reference evidence="2" key="2">
    <citation type="submission" date="2021-01" db="UniProtKB">
        <authorList>
            <consortium name="EnsemblPlants"/>
        </authorList>
    </citation>
    <scope>IDENTIFICATION</scope>
</reference>
<dbReference type="InterPro" id="IPR036770">
    <property type="entry name" value="Ankyrin_rpt-contain_sf"/>
</dbReference>
<protein>
    <submittedName>
        <fullName evidence="2">Uncharacterized protein</fullName>
    </submittedName>
</protein>
<dbReference type="PROSITE" id="PS50297">
    <property type="entry name" value="ANK_REP_REGION"/>
    <property type="match status" value="1"/>
</dbReference>
<organism evidence="2 3">
    <name type="scientific">Quercus lobata</name>
    <name type="common">Valley oak</name>
    <dbReference type="NCBI Taxonomy" id="97700"/>
    <lineage>
        <taxon>Eukaryota</taxon>
        <taxon>Viridiplantae</taxon>
        <taxon>Streptophyta</taxon>
        <taxon>Embryophyta</taxon>
        <taxon>Tracheophyta</taxon>
        <taxon>Spermatophyta</taxon>
        <taxon>Magnoliopsida</taxon>
        <taxon>eudicotyledons</taxon>
        <taxon>Gunneridae</taxon>
        <taxon>Pentapetalae</taxon>
        <taxon>rosids</taxon>
        <taxon>fabids</taxon>
        <taxon>Fagales</taxon>
        <taxon>Fagaceae</taxon>
        <taxon>Quercus</taxon>
    </lineage>
</organism>
<evidence type="ECO:0000256" key="1">
    <source>
        <dbReference type="PROSITE-ProRule" id="PRU00023"/>
    </source>
</evidence>
<name>A0A7N2N5J5_QUELO</name>
<dbReference type="OMA" id="QNDWEEV"/>
<dbReference type="EMBL" id="LRBV02000012">
    <property type="status" value="NOT_ANNOTATED_CDS"/>
    <property type="molecule type" value="Genomic_DNA"/>
</dbReference>
<proteinExistence type="predicted"/>
<dbReference type="PANTHER" id="PTHR24121">
    <property type="entry name" value="NO MECHANORECEPTOR POTENTIAL C, ISOFORM D-RELATED"/>
    <property type="match status" value="1"/>
</dbReference>
<dbReference type="Pfam" id="PF12796">
    <property type="entry name" value="Ank_2"/>
    <property type="match status" value="1"/>
</dbReference>
<dbReference type="AlphaFoldDB" id="A0A7N2N5J5"/>
<sequence>MAEDMAKQDDGWLAIELYNNTMTGDWWKVVEMYEHHTLSAIEARINTSGDTALHVAVSIAPKEKVRQLVHVIIGVSELGLWTKNNEGDTPLHVAASTGRLKICMLLAAKLYESLEVKDSVVQEFFRNNAGESPLFLAAFHGHKPNFLYLKSLCPDPDSNPGQSNPFYRRKDGETILHCAIKWEYFDLAFQILELDHTLAYSVNKHGITPLHLLANRFTPVN</sequence>
<feature type="repeat" description="ANK" evidence="1">
    <location>
        <begin position="86"/>
        <end position="106"/>
    </location>
</feature>
<dbReference type="SUPFAM" id="SSF48403">
    <property type="entry name" value="Ankyrin repeat"/>
    <property type="match status" value="1"/>
</dbReference>
<dbReference type="PROSITE" id="PS50088">
    <property type="entry name" value="ANK_REPEAT"/>
    <property type="match status" value="1"/>
</dbReference>
<dbReference type="Gramene" id="QL12p042215:mrna">
    <property type="protein sequence ID" value="QL12p042215:mrna"/>
    <property type="gene ID" value="QL12p042215"/>
</dbReference>
<dbReference type="Gene3D" id="1.25.40.20">
    <property type="entry name" value="Ankyrin repeat-containing domain"/>
    <property type="match status" value="2"/>
</dbReference>
<dbReference type="EnsemblPlants" id="QL12p042215:mrna">
    <property type="protein sequence ID" value="QL12p042215:mrna"/>
    <property type="gene ID" value="QL12p042215"/>
</dbReference>
<dbReference type="SMART" id="SM00248">
    <property type="entry name" value="ANK"/>
    <property type="match status" value="4"/>
</dbReference>
<evidence type="ECO:0000313" key="2">
    <source>
        <dbReference type="EnsemblPlants" id="QL12p042215:mrna"/>
    </source>
</evidence>
<keyword evidence="1" id="KW-0040">ANK repeat</keyword>
<dbReference type="InterPro" id="IPR002110">
    <property type="entry name" value="Ankyrin_rpt"/>
</dbReference>
<dbReference type="InParanoid" id="A0A7N2N5J5"/>
<dbReference type="Proteomes" id="UP000594261">
    <property type="component" value="Chromosome 12"/>
</dbReference>
<accession>A0A7N2N5J5</accession>
<keyword evidence="3" id="KW-1185">Reference proteome</keyword>
<reference evidence="2 3" key="1">
    <citation type="journal article" date="2016" name="G3 (Bethesda)">
        <title>First Draft Assembly and Annotation of the Genome of a California Endemic Oak Quercus lobata Nee (Fagaceae).</title>
        <authorList>
            <person name="Sork V.L."/>
            <person name="Fitz-Gibbon S.T."/>
            <person name="Puiu D."/>
            <person name="Crepeau M."/>
            <person name="Gugger P.F."/>
            <person name="Sherman R."/>
            <person name="Stevens K."/>
            <person name="Langley C.H."/>
            <person name="Pellegrini M."/>
            <person name="Salzberg S.L."/>
        </authorList>
    </citation>
    <scope>NUCLEOTIDE SEQUENCE [LARGE SCALE GENOMIC DNA]</scope>
    <source>
        <strain evidence="2 3">cv. SW786</strain>
    </source>
</reference>